<dbReference type="Pfam" id="PF00082">
    <property type="entry name" value="Peptidase_S8"/>
    <property type="match status" value="1"/>
</dbReference>
<feature type="region of interest" description="Disordered" evidence="6">
    <location>
        <begin position="68"/>
        <end position="88"/>
    </location>
</feature>
<dbReference type="SUPFAM" id="SSF52743">
    <property type="entry name" value="Subtilisin-like"/>
    <property type="match status" value="1"/>
</dbReference>
<feature type="active site" description="Charge relay system" evidence="5">
    <location>
        <position position="92"/>
    </location>
</feature>
<keyword evidence="7" id="KW-0812">Transmembrane</keyword>
<keyword evidence="7" id="KW-0472">Membrane</keyword>
<keyword evidence="11" id="KW-1185">Reference proteome</keyword>
<feature type="compositionally biased region" description="Low complexity" evidence="6">
    <location>
        <begin position="311"/>
        <end position="345"/>
    </location>
</feature>
<accession>A0A4R6JTZ5</accession>
<dbReference type="AlphaFoldDB" id="A0A4R6JTZ5"/>
<dbReference type="EMBL" id="SNWR01000001">
    <property type="protein sequence ID" value="TDO40223.1"/>
    <property type="molecule type" value="Genomic_DNA"/>
</dbReference>
<dbReference type="PROSITE" id="PS51892">
    <property type="entry name" value="SUBTILASE"/>
    <property type="match status" value="1"/>
</dbReference>
<keyword evidence="4 5" id="KW-0720">Serine protease</keyword>
<comment type="caution">
    <text evidence="10">The sequence shown here is derived from an EMBL/GenBank/DDBJ whole genome shotgun (WGS) entry which is preliminary data.</text>
</comment>
<evidence type="ECO:0000259" key="9">
    <source>
        <dbReference type="Pfam" id="PF00082"/>
    </source>
</evidence>
<comment type="similarity">
    <text evidence="1 5">Belongs to the peptidase S8 family.</text>
</comment>
<dbReference type="PRINTS" id="PR00723">
    <property type="entry name" value="SUBTILISIN"/>
</dbReference>
<feature type="signal peptide" evidence="8">
    <location>
        <begin position="1"/>
        <end position="25"/>
    </location>
</feature>
<dbReference type="InterPro" id="IPR036852">
    <property type="entry name" value="Peptidase_S8/S53_dom_sf"/>
</dbReference>
<evidence type="ECO:0000256" key="4">
    <source>
        <dbReference type="ARBA" id="ARBA00022825"/>
    </source>
</evidence>
<dbReference type="PANTHER" id="PTHR43806">
    <property type="entry name" value="PEPTIDASE S8"/>
    <property type="match status" value="1"/>
</dbReference>
<feature type="active site" description="Charge relay system" evidence="5">
    <location>
        <position position="58"/>
    </location>
</feature>
<keyword evidence="7" id="KW-1133">Transmembrane helix</keyword>
<evidence type="ECO:0000256" key="1">
    <source>
        <dbReference type="ARBA" id="ARBA00011073"/>
    </source>
</evidence>
<feature type="region of interest" description="Disordered" evidence="6">
    <location>
        <begin position="309"/>
        <end position="345"/>
    </location>
</feature>
<evidence type="ECO:0000256" key="8">
    <source>
        <dbReference type="SAM" id="SignalP"/>
    </source>
</evidence>
<keyword evidence="3 5" id="KW-0378">Hydrolase</keyword>
<evidence type="ECO:0000256" key="3">
    <source>
        <dbReference type="ARBA" id="ARBA00022801"/>
    </source>
</evidence>
<organism evidence="10 11">
    <name type="scientific">Paractinoplanes brasiliensis</name>
    <dbReference type="NCBI Taxonomy" id="52695"/>
    <lineage>
        <taxon>Bacteria</taxon>
        <taxon>Bacillati</taxon>
        <taxon>Actinomycetota</taxon>
        <taxon>Actinomycetes</taxon>
        <taxon>Micromonosporales</taxon>
        <taxon>Micromonosporaceae</taxon>
        <taxon>Paractinoplanes</taxon>
    </lineage>
</organism>
<dbReference type="InterPro" id="IPR000209">
    <property type="entry name" value="Peptidase_S8/S53_dom"/>
</dbReference>
<keyword evidence="2 5" id="KW-0645">Protease</keyword>
<evidence type="ECO:0000256" key="5">
    <source>
        <dbReference type="PROSITE-ProRule" id="PRU01240"/>
    </source>
</evidence>
<sequence length="381" mass="38198">MRKFAVAVGIAILAFAATPAEVARADDIRDSQWYLRTLKISQAHVISTGVDVVVAVVDSGTFPHPDLKRNLLNGTDETSNSRGNGRVDEFGHGTGMASLIAGHGRTPGDGMQGIAPASKILPIRVSRTGKNIEGEAMADGIAWATEHNAQVINVSASTGPAFALQDAVRNALENDVVVVAAAANASSEAVIGYPSAIDGVLAVGATGRNGKHSSISVADPKVQICAPGVDIITAVPNTKYRSSNGTSNSTAIVSGAAALVRAKFPGLSAREVIHRLTATADDIGPPGRDDECGFGRLNIVKALTADVPPLEGGSSSSPGVSAGVSSAPVSAPAGGASAGGAPAAEAEPAGNGSALLFGGLAGVVVAGALVLVFVLRRRGRS</sequence>
<dbReference type="GO" id="GO:0004252">
    <property type="term" value="F:serine-type endopeptidase activity"/>
    <property type="evidence" value="ECO:0007669"/>
    <property type="project" value="UniProtKB-UniRule"/>
</dbReference>
<dbReference type="InterPro" id="IPR050131">
    <property type="entry name" value="Peptidase_S8_subtilisin-like"/>
</dbReference>
<evidence type="ECO:0000313" key="11">
    <source>
        <dbReference type="Proteomes" id="UP000294901"/>
    </source>
</evidence>
<gene>
    <name evidence="10" type="ORF">C8E87_3934</name>
</gene>
<evidence type="ECO:0000256" key="6">
    <source>
        <dbReference type="SAM" id="MobiDB-lite"/>
    </source>
</evidence>
<feature type="active site" description="Charge relay system" evidence="5">
    <location>
        <position position="247"/>
    </location>
</feature>
<dbReference type="InterPro" id="IPR015500">
    <property type="entry name" value="Peptidase_S8_subtilisin-rel"/>
</dbReference>
<feature type="transmembrane region" description="Helical" evidence="7">
    <location>
        <begin position="354"/>
        <end position="375"/>
    </location>
</feature>
<name>A0A4R6JTZ5_9ACTN</name>
<feature type="compositionally biased region" description="Polar residues" evidence="6">
    <location>
        <begin position="72"/>
        <end position="83"/>
    </location>
</feature>
<protein>
    <submittedName>
        <fullName evidence="10">Type VII secretion-associated serine protease mycosin</fullName>
    </submittedName>
</protein>
<feature type="chain" id="PRO_5020785988" evidence="8">
    <location>
        <begin position="26"/>
        <end position="381"/>
    </location>
</feature>
<evidence type="ECO:0000256" key="2">
    <source>
        <dbReference type="ARBA" id="ARBA00022670"/>
    </source>
</evidence>
<dbReference type="RefSeq" id="WP_133874428.1">
    <property type="nucleotide sequence ID" value="NZ_BOMD01000001.1"/>
</dbReference>
<dbReference type="PANTHER" id="PTHR43806:SF11">
    <property type="entry name" value="CEREVISIN-RELATED"/>
    <property type="match status" value="1"/>
</dbReference>
<evidence type="ECO:0000256" key="7">
    <source>
        <dbReference type="SAM" id="Phobius"/>
    </source>
</evidence>
<dbReference type="Gene3D" id="3.40.50.200">
    <property type="entry name" value="Peptidase S8/S53 domain"/>
    <property type="match status" value="1"/>
</dbReference>
<dbReference type="GO" id="GO:0006508">
    <property type="term" value="P:proteolysis"/>
    <property type="evidence" value="ECO:0007669"/>
    <property type="project" value="UniProtKB-KW"/>
</dbReference>
<dbReference type="OrthoDB" id="5240330at2"/>
<evidence type="ECO:0000313" key="10">
    <source>
        <dbReference type="EMBL" id="TDO40223.1"/>
    </source>
</evidence>
<proteinExistence type="inferred from homology"/>
<keyword evidence="8" id="KW-0732">Signal</keyword>
<reference evidence="10 11" key="1">
    <citation type="submission" date="2019-03" db="EMBL/GenBank/DDBJ databases">
        <title>Sequencing the genomes of 1000 actinobacteria strains.</title>
        <authorList>
            <person name="Klenk H.-P."/>
        </authorList>
    </citation>
    <scope>NUCLEOTIDE SEQUENCE [LARGE SCALE GENOMIC DNA]</scope>
    <source>
        <strain evidence="10 11">DSM 43805</strain>
    </source>
</reference>
<dbReference type="Proteomes" id="UP000294901">
    <property type="component" value="Unassembled WGS sequence"/>
</dbReference>
<feature type="domain" description="Peptidase S8/S53" evidence="9">
    <location>
        <begin position="51"/>
        <end position="295"/>
    </location>
</feature>